<name>W9Y5B3_9EURO</name>
<dbReference type="InterPro" id="IPR051127">
    <property type="entry name" value="Fungal_SecMet_Regulators"/>
</dbReference>
<evidence type="ECO:0000313" key="7">
    <source>
        <dbReference type="Proteomes" id="UP000019484"/>
    </source>
</evidence>
<dbReference type="AlphaFoldDB" id="W9Y5B3"/>
<keyword evidence="3" id="KW-0539">Nucleus</keyword>
<accession>W9Y5B3</accession>
<comment type="caution">
    <text evidence="6">The sequence shown here is derived from an EMBL/GenBank/DDBJ whole genome shotgun (WGS) entry which is preliminary data.</text>
</comment>
<protein>
    <recommendedName>
        <fullName evidence="5">Xylanolytic transcriptional activator regulatory domain-containing protein</fullName>
    </recommendedName>
</protein>
<dbReference type="eggNOG" id="ENOG502S0WX">
    <property type="taxonomic scope" value="Eukaryota"/>
</dbReference>
<evidence type="ECO:0000256" key="3">
    <source>
        <dbReference type="ARBA" id="ARBA00023242"/>
    </source>
</evidence>
<keyword evidence="2" id="KW-0804">Transcription</keyword>
<dbReference type="SMART" id="SM00906">
    <property type="entry name" value="Fungal_trans"/>
    <property type="match status" value="1"/>
</dbReference>
<sequence length="663" mass="73893">MSDAERVSCFRKILSHYVDVEPLDDDDLSSLANSLGDSDHTSLGPNAMLGGVSGDTRCEMNGETFTVKALSPSKFSYSGENSLLNLSQKIGQTIAERMDVNETEDLREPAGSEESPPEPGKLELSLHSLRTCLECLPPREIADFLTQTYFTYARSNVYHADAESMYSWIDICYNEPSRLTTDDIPTVCSILMILATGTQFAHMKSGISVEEMTRGSRSKIYFSEDSLGHTFYKQVCTLLPVIIAIGSFESMQACLLTASYLMPIDEARLSYTYFGLALHIALQNGMHRRSESLLSPRTAEIRKRVWWSLYTLYQRTLIYHGHPRTLSSADVDVDRPRDIPELRNDEHANFQNEAMLIEITLILEDIADELSLLRKSHSAVHFMKLFALRRKLISIGDKLPKIVNVANEKLPTSALRLNIHLHLHYWHARVFLGRPFLLVNHSNALSERESSPSTMTSGRDTLVQDSVHAALEIINLCQLLQSRVGLARASYGVEFTSCRAAILVLLARSLVDRGSQIRHSLSAGLQIIKAMGMGNGVSRCQKSIIHALEQAITRMNNSIGVGSASVRSTSETTLSYSRFKDWESRWQKRSASLSSQSPFPAETYNRDMTVQSESSMGFSAQGAGSAMGNPIESFDEIFGSMPLQLHEFDFIPDIGFSLEENGN</sequence>
<reference evidence="6 7" key="1">
    <citation type="submission" date="2013-03" db="EMBL/GenBank/DDBJ databases">
        <title>The Genome Sequence of Capronia coronata CBS 617.96.</title>
        <authorList>
            <consortium name="The Broad Institute Genomics Platform"/>
            <person name="Cuomo C."/>
            <person name="de Hoog S."/>
            <person name="Gorbushina A."/>
            <person name="Walker B."/>
            <person name="Young S.K."/>
            <person name="Zeng Q."/>
            <person name="Gargeya S."/>
            <person name="Fitzgerald M."/>
            <person name="Haas B."/>
            <person name="Abouelleil A."/>
            <person name="Allen A.W."/>
            <person name="Alvarado L."/>
            <person name="Arachchi H.M."/>
            <person name="Berlin A.M."/>
            <person name="Chapman S.B."/>
            <person name="Gainer-Dewar J."/>
            <person name="Goldberg J."/>
            <person name="Griggs A."/>
            <person name="Gujja S."/>
            <person name="Hansen M."/>
            <person name="Howarth C."/>
            <person name="Imamovic A."/>
            <person name="Ireland A."/>
            <person name="Larimer J."/>
            <person name="McCowan C."/>
            <person name="Murphy C."/>
            <person name="Pearson M."/>
            <person name="Poon T.W."/>
            <person name="Priest M."/>
            <person name="Roberts A."/>
            <person name="Saif S."/>
            <person name="Shea T."/>
            <person name="Sisk P."/>
            <person name="Sykes S."/>
            <person name="Wortman J."/>
            <person name="Nusbaum C."/>
            <person name="Birren B."/>
        </authorList>
    </citation>
    <scope>NUCLEOTIDE SEQUENCE [LARGE SCALE GENOMIC DNA]</scope>
    <source>
        <strain evidence="6 7">CBS 617.96</strain>
    </source>
</reference>
<dbReference type="PANTHER" id="PTHR47424">
    <property type="entry name" value="REGULATORY PROTEIN GAL4"/>
    <property type="match status" value="1"/>
</dbReference>
<dbReference type="Proteomes" id="UP000019484">
    <property type="component" value="Unassembled WGS sequence"/>
</dbReference>
<dbReference type="HOGENOM" id="CLU_009353_1_0_1"/>
<organism evidence="6 7">
    <name type="scientific">Capronia coronata CBS 617.96</name>
    <dbReference type="NCBI Taxonomy" id="1182541"/>
    <lineage>
        <taxon>Eukaryota</taxon>
        <taxon>Fungi</taxon>
        <taxon>Dikarya</taxon>
        <taxon>Ascomycota</taxon>
        <taxon>Pezizomycotina</taxon>
        <taxon>Eurotiomycetes</taxon>
        <taxon>Chaetothyriomycetidae</taxon>
        <taxon>Chaetothyriales</taxon>
        <taxon>Herpotrichiellaceae</taxon>
        <taxon>Capronia</taxon>
    </lineage>
</organism>
<dbReference type="InterPro" id="IPR007219">
    <property type="entry name" value="XnlR_reg_dom"/>
</dbReference>
<feature type="region of interest" description="Disordered" evidence="4">
    <location>
        <begin position="103"/>
        <end position="122"/>
    </location>
</feature>
<dbReference type="GO" id="GO:0008270">
    <property type="term" value="F:zinc ion binding"/>
    <property type="evidence" value="ECO:0007669"/>
    <property type="project" value="InterPro"/>
</dbReference>
<keyword evidence="7" id="KW-1185">Reference proteome</keyword>
<keyword evidence="1" id="KW-0805">Transcription regulation</keyword>
<dbReference type="Pfam" id="PF04082">
    <property type="entry name" value="Fungal_trans"/>
    <property type="match status" value="1"/>
</dbReference>
<evidence type="ECO:0000256" key="4">
    <source>
        <dbReference type="SAM" id="MobiDB-lite"/>
    </source>
</evidence>
<dbReference type="RefSeq" id="XP_007723724.1">
    <property type="nucleotide sequence ID" value="XM_007725534.1"/>
</dbReference>
<dbReference type="STRING" id="1182541.W9Y5B3"/>
<evidence type="ECO:0000313" key="6">
    <source>
        <dbReference type="EMBL" id="EXJ87718.1"/>
    </source>
</evidence>
<gene>
    <name evidence="6" type="ORF">A1O1_04643</name>
</gene>
<evidence type="ECO:0000259" key="5">
    <source>
        <dbReference type="SMART" id="SM00906"/>
    </source>
</evidence>
<dbReference type="OrthoDB" id="3266505at2759"/>
<dbReference type="GeneID" id="19159523"/>
<evidence type="ECO:0000256" key="2">
    <source>
        <dbReference type="ARBA" id="ARBA00023163"/>
    </source>
</evidence>
<feature type="domain" description="Xylanolytic transcriptional activator regulatory" evidence="5">
    <location>
        <begin position="270"/>
        <end position="342"/>
    </location>
</feature>
<dbReference type="CDD" id="cd12148">
    <property type="entry name" value="fungal_TF_MHR"/>
    <property type="match status" value="1"/>
</dbReference>
<dbReference type="GO" id="GO:0003677">
    <property type="term" value="F:DNA binding"/>
    <property type="evidence" value="ECO:0007669"/>
    <property type="project" value="InterPro"/>
</dbReference>
<dbReference type="GO" id="GO:0006351">
    <property type="term" value="P:DNA-templated transcription"/>
    <property type="evidence" value="ECO:0007669"/>
    <property type="project" value="InterPro"/>
</dbReference>
<proteinExistence type="predicted"/>
<dbReference type="EMBL" id="AMWN01000004">
    <property type="protein sequence ID" value="EXJ87718.1"/>
    <property type="molecule type" value="Genomic_DNA"/>
</dbReference>
<evidence type="ECO:0000256" key="1">
    <source>
        <dbReference type="ARBA" id="ARBA00023015"/>
    </source>
</evidence>
<dbReference type="PANTHER" id="PTHR47424:SF6">
    <property type="entry name" value="PROLINE UTILIZATION TRANS-ACTIVATOR"/>
    <property type="match status" value="1"/>
</dbReference>